<dbReference type="GeneID" id="20315395"/>
<proteinExistence type="predicted"/>
<dbReference type="RefSeq" id="XP_009163456.1">
    <property type="nucleotide sequence ID" value="XM_009165192.1"/>
</dbReference>
<organism evidence="1 2">
    <name type="scientific">Opisthorchis viverrini</name>
    <name type="common">Southeast Asian liver fluke</name>
    <dbReference type="NCBI Taxonomy" id="6198"/>
    <lineage>
        <taxon>Eukaryota</taxon>
        <taxon>Metazoa</taxon>
        <taxon>Spiralia</taxon>
        <taxon>Lophotrochozoa</taxon>
        <taxon>Platyhelminthes</taxon>
        <taxon>Trematoda</taxon>
        <taxon>Digenea</taxon>
        <taxon>Opisthorchiida</taxon>
        <taxon>Opisthorchiata</taxon>
        <taxon>Opisthorchiidae</taxon>
        <taxon>Opisthorchis</taxon>
    </lineage>
</organism>
<keyword evidence="2" id="KW-1185">Reference proteome</keyword>
<dbReference type="AlphaFoldDB" id="A0A074ZZ57"/>
<dbReference type="KEGG" id="ovi:T265_01207"/>
<sequence length="149" mass="16866">MCDCEASVFNSGIAIDSTCDCPERFKYQSTSLGQAVEIVHLVDSRSQGLKNTRRKSSPKPGVEVRSAETCPCLWQQPTNSLFRIHVYYASLLGGQYMHTVGPEFNCRAFFWYTKCRNTPNRLMECPQLEQSSEVSFEDRITLSGYTEGN</sequence>
<evidence type="ECO:0000313" key="2">
    <source>
        <dbReference type="Proteomes" id="UP000054324"/>
    </source>
</evidence>
<evidence type="ECO:0000313" key="1">
    <source>
        <dbReference type="EMBL" id="KER32718.1"/>
    </source>
</evidence>
<gene>
    <name evidence="1" type="ORF">T265_01207</name>
</gene>
<dbReference type="Proteomes" id="UP000054324">
    <property type="component" value="Unassembled WGS sequence"/>
</dbReference>
<accession>A0A074ZZ57</accession>
<protein>
    <submittedName>
        <fullName evidence="1">Uncharacterized protein</fullName>
    </submittedName>
</protein>
<name>A0A074ZZ57_OPIVI</name>
<dbReference type="CTD" id="20315395"/>
<reference evidence="1 2" key="1">
    <citation type="submission" date="2013-11" db="EMBL/GenBank/DDBJ databases">
        <title>Opisthorchis viverrini - life in the bile duct.</title>
        <authorList>
            <person name="Young N.D."/>
            <person name="Nagarajan N."/>
            <person name="Lin S.J."/>
            <person name="Korhonen P.K."/>
            <person name="Jex A.R."/>
            <person name="Hall R.S."/>
            <person name="Safavi-Hemami H."/>
            <person name="Kaewkong W."/>
            <person name="Bertrand D."/>
            <person name="Gao S."/>
            <person name="Seet Q."/>
            <person name="Wongkham S."/>
            <person name="Teh B.T."/>
            <person name="Wongkham C."/>
            <person name="Intapan P.M."/>
            <person name="Maleewong W."/>
            <person name="Yang X."/>
            <person name="Hu M."/>
            <person name="Wang Z."/>
            <person name="Hofmann A."/>
            <person name="Sternberg P.W."/>
            <person name="Tan P."/>
            <person name="Wang J."/>
            <person name="Gasser R.B."/>
        </authorList>
    </citation>
    <scope>NUCLEOTIDE SEQUENCE [LARGE SCALE GENOMIC DNA]</scope>
</reference>
<dbReference type="EMBL" id="KL596631">
    <property type="protein sequence ID" value="KER32718.1"/>
    <property type="molecule type" value="Genomic_DNA"/>
</dbReference>